<feature type="chain" id="PRO_5045229835" description="SAP domain-containing protein" evidence="1">
    <location>
        <begin position="23"/>
        <end position="371"/>
    </location>
</feature>
<gene>
    <name evidence="2" type="ORF">P0082_02625</name>
</gene>
<reference evidence="2 3" key="1">
    <citation type="submission" date="2023-04" db="EMBL/GenBank/DDBJ databases">
        <title>Spirochaete genome identified in red abalone sample constitutes a novel genus.</title>
        <authorList>
            <person name="Sharma S.P."/>
            <person name="Purcell C.M."/>
            <person name="Hyde J.R."/>
            <person name="Severin A.J."/>
        </authorList>
    </citation>
    <scope>NUCLEOTIDE SEQUENCE [LARGE SCALE GENOMIC DNA]</scope>
    <source>
        <strain evidence="2 3">SP-2023</strain>
    </source>
</reference>
<dbReference type="RefSeq" id="WP_326927965.1">
    <property type="nucleotide sequence ID" value="NZ_CP123443.1"/>
</dbReference>
<evidence type="ECO:0000313" key="3">
    <source>
        <dbReference type="Proteomes" id="UP001228690"/>
    </source>
</evidence>
<keyword evidence="1" id="KW-0732">Signal</keyword>
<evidence type="ECO:0000256" key="1">
    <source>
        <dbReference type="SAM" id="SignalP"/>
    </source>
</evidence>
<sequence>MKKIVYILFLAQLLLAVARLYAQSDATEDREDLAQELTELTELAEEPTDTDLIREDLSKELTELAEKPTDTNLSREDLIRKLTEFAEKPADTNLSRDDLIRKLKEFAEKPADTNLNQDDLVQELTEENETEKQTGVVWDESWLQSQQNQDDKQIIIINNIQGSEGEDAVSEPPEDPKLGVRVVTSYRAGYGVMEGEADLHYDVDQLALGRIPDFAQQSYLSFFHASVGMNAVGDIDSQTGIGVHLAARFTLINMGLYPVASSMHEVFLGQGDVMPGLGFNAGLYLRRGIWGRDKAGGFGGALYFSMSMLGGGPDAKTPFWIMGAGLMLDIYFTSKFGISGSFELMHSRYQNATNDYFEAFGPSFSVGIILE</sequence>
<organism evidence="2 3">
    <name type="scientific">Candidatus Haliotispira prima</name>
    <dbReference type="NCBI Taxonomy" id="3034016"/>
    <lineage>
        <taxon>Bacteria</taxon>
        <taxon>Pseudomonadati</taxon>
        <taxon>Spirochaetota</taxon>
        <taxon>Spirochaetia</taxon>
        <taxon>Spirochaetales</taxon>
        <taxon>Spirochaetaceae</taxon>
        <taxon>Candidatus Haliotispira</taxon>
    </lineage>
</organism>
<keyword evidence="3" id="KW-1185">Reference proteome</keyword>
<dbReference type="EMBL" id="CP123443">
    <property type="protein sequence ID" value="WGK69777.1"/>
    <property type="molecule type" value="Genomic_DNA"/>
</dbReference>
<protein>
    <recommendedName>
        <fullName evidence="4">SAP domain-containing protein</fullName>
    </recommendedName>
</protein>
<accession>A0ABY8MID0</accession>
<evidence type="ECO:0008006" key="4">
    <source>
        <dbReference type="Google" id="ProtNLM"/>
    </source>
</evidence>
<name>A0ABY8MID0_9SPIO</name>
<proteinExistence type="predicted"/>
<feature type="signal peptide" evidence="1">
    <location>
        <begin position="1"/>
        <end position="22"/>
    </location>
</feature>
<dbReference type="Proteomes" id="UP001228690">
    <property type="component" value="Chromosome"/>
</dbReference>
<evidence type="ECO:0000313" key="2">
    <source>
        <dbReference type="EMBL" id="WGK69777.1"/>
    </source>
</evidence>